<dbReference type="InterPro" id="IPR009081">
    <property type="entry name" value="PP-bd_ACP"/>
</dbReference>
<keyword evidence="1" id="KW-0596">Phosphopantetheine</keyword>
<keyword evidence="6" id="KW-0275">Fatty acid biosynthesis</keyword>
<dbReference type="Gene3D" id="1.10.1200.10">
    <property type="entry name" value="ACP-like"/>
    <property type="match status" value="1"/>
</dbReference>
<evidence type="ECO:0000256" key="1">
    <source>
        <dbReference type="ARBA" id="ARBA00022450"/>
    </source>
</evidence>
<evidence type="ECO:0000313" key="8">
    <source>
        <dbReference type="EMBL" id="VEU63564.1"/>
    </source>
</evidence>
<dbReference type="PANTHER" id="PTHR20863">
    <property type="entry name" value="ACYL CARRIER PROTEIN"/>
    <property type="match status" value="1"/>
</dbReference>
<organism evidence="8 9">
    <name type="scientific">Mycoplasmopsis bovirhinis</name>
    <dbReference type="NCBI Taxonomy" id="29553"/>
    <lineage>
        <taxon>Bacteria</taxon>
        <taxon>Bacillati</taxon>
        <taxon>Mycoplasmatota</taxon>
        <taxon>Mycoplasmoidales</taxon>
        <taxon>Metamycoplasmataceae</taxon>
        <taxon>Mycoplasmopsis</taxon>
    </lineage>
</organism>
<dbReference type="SUPFAM" id="SSF47336">
    <property type="entry name" value="ACP-like"/>
    <property type="match status" value="1"/>
</dbReference>
<evidence type="ECO:0000256" key="3">
    <source>
        <dbReference type="ARBA" id="ARBA00022553"/>
    </source>
</evidence>
<dbReference type="InterPro" id="IPR003231">
    <property type="entry name" value="ACP"/>
</dbReference>
<dbReference type="GO" id="GO:0000035">
    <property type="term" value="F:acyl binding"/>
    <property type="evidence" value="ECO:0007669"/>
    <property type="project" value="TreeGrafter"/>
</dbReference>
<gene>
    <name evidence="8" type="primary">MCYN0201</name>
    <name evidence="8" type="ORF">NCTC10118_00607</name>
</gene>
<feature type="domain" description="Carrier" evidence="7">
    <location>
        <begin position="1"/>
        <end position="72"/>
    </location>
</feature>
<evidence type="ECO:0000256" key="5">
    <source>
        <dbReference type="ARBA" id="ARBA00023098"/>
    </source>
</evidence>
<dbReference type="PROSITE" id="PS50075">
    <property type="entry name" value="CARRIER"/>
    <property type="match status" value="1"/>
</dbReference>
<dbReference type="InterPro" id="IPR036736">
    <property type="entry name" value="ACP-like_sf"/>
</dbReference>
<dbReference type="GO" id="GO:0000036">
    <property type="term" value="F:acyl carrier activity"/>
    <property type="evidence" value="ECO:0007669"/>
    <property type="project" value="TreeGrafter"/>
</dbReference>
<evidence type="ECO:0000259" key="7">
    <source>
        <dbReference type="PROSITE" id="PS50075"/>
    </source>
</evidence>
<keyword evidence="2" id="KW-0444">Lipid biosynthesis</keyword>
<keyword evidence="9" id="KW-1185">Reference proteome</keyword>
<dbReference type="EMBL" id="LR214972">
    <property type="protein sequence ID" value="VEU63564.1"/>
    <property type="molecule type" value="Genomic_DNA"/>
</dbReference>
<evidence type="ECO:0000256" key="2">
    <source>
        <dbReference type="ARBA" id="ARBA00022516"/>
    </source>
</evidence>
<dbReference type="Pfam" id="PF00550">
    <property type="entry name" value="PP-binding"/>
    <property type="match status" value="1"/>
</dbReference>
<proteinExistence type="predicted"/>
<reference evidence="8 9" key="1">
    <citation type="submission" date="2019-01" db="EMBL/GenBank/DDBJ databases">
        <authorList>
            <consortium name="Pathogen Informatics"/>
        </authorList>
    </citation>
    <scope>NUCLEOTIDE SEQUENCE [LARGE SCALE GENOMIC DNA]</scope>
    <source>
        <strain evidence="8 9">NCTC10118</strain>
    </source>
</reference>
<name>A0A449AEZ6_9BACT</name>
<sequence length="73" mass="8309">MNIEQMLIAKFEILTKKKVSESDLIKDLKIDSLDLAELIMEAEEKFNISISDQELISLTTVKSIIELIKAKLT</sequence>
<evidence type="ECO:0000256" key="6">
    <source>
        <dbReference type="ARBA" id="ARBA00023160"/>
    </source>
</evidence>
<accession>A0A449AEZ6</accession>
<keyword evidence="4" id="KW-0276">Fatty acid metabolism</keyword>
<dbReference type="AlphaFoldDB" id="A0A449AEZ6"/>
<evidence type="ECO:0000256" key="4">
    <source>
        <dbReference type="ARBA" id="ARBA00022832"/>
    </source>
</evidence>
<protein>
    <submittedName>
        <fullName evidence="8">Acyl carrier protein (ACP)</fullName>
    </submittedName>
</protein>
<evidence type="ECO:0000313" key="9">
    <source>
        <dbReference type="Proteomes" id="UP000289952"/>
    </source>
</evidence>
<keyword evidence="3" id="KW-0597">Phosphoprotein</keyword>
<dbReference type="Proteomes" id="UP000289952">
    <property type="component" value="Chromosome"/>
</dbReference>
<keyword evidence="5" id="KW-0443">Lipid metabolism</keyword>
<dbReference type="PANTHER" id="PTHR20863:SF76">
    <property type="entry name" value="CARRIER DOMAIN-CONTAINING PROTEIN"/>
    <property type="match status" value="1"/>
</dbReference>
<dbReference type="RefSeq" id="WP_223213430.1">
    <property type="nucleotide sequence ID" value="NZ_AP018135.1"/>
</dbReference>